<dbReference type="OrthoDB" id="10060824at2759"/>
<evidence type="ECO:0000256" key="1">
    <source>
        <dbReference type="ARBA" id="ARBA00004138"/>
    </source>
</evidence>
<dbReference type="PROSITE" id="PS50021">
    <property type="entry name" value="CH"/>
    <property type="match status" value="1"/>
</dbReference>
<keyword evidence="9" id="KW-1185">Reference proteome</keyword>
<reference evidence="8 9" key="1">
    <citation type="submission" date="2011-07" db="EMBL/GenBank/DDBJ databases">
        <authorList>
            <person name="Coyne R."/>
            <person name="Brami D."/>
            <person name="Johnson J."/>
            <person name="Hostetler J."/>
            <person name="Hannick L."/>
            <person name="Clark T."/>
            <person name="Cassidy-Hanley D."/>
            <person name="Inman J."/>
        </authorList>
    </citation>
    <scope>NUCLEOTIDE SEQUENCE [LARGE SCALE GENOMIC DNA]</scope>
    <source>
        <strain evidence="8 9">G5</strain>
    </source>
</reference>
<dbReference type="OMA" id="EKKPVMF"/>
<sequence>MVGAVAAGLAMKLTITFETQKLDNFSDSIKIVSDGGYEKIVLLHAYMSQGYILFEPFINFGFVNVGKEKREEILFKNEGNSECKIELKTNDVQDLKILNHSFIIKSGEQQSVGVIFFGRDSGMYKGYINVVTDGHVFQKQIEVNATSVKFMKFIIDQTGLDVTSFDFGTFYYGMKKQIVGYLVNNTPKKYKFKTRFRQGILYNLDDMANIQPPNVFGRELTERIMSCEPSEGIIDSYSQVQLLFTCLSKVDYNSQVWVDKYCIDKDEEMIPKIQDFAYSAMFDFEGEQLDSIIVHLTGRGICPMVKIDQQIVQFGDCKVFEHKTLPLCIQNRNNQIPVDIQLNTIPGFQFEPKEMVLKPGEKINVLATFRPRNIGQFKQKLQVLLINRSYSLRVKLIGEATEISKLSASFKRGPEGLPEDFQLQKSLESQPEKKQRDEHSMVSIYPKYLESIITEETQMNKIEELVKSFENKHKYNNELKEQRQERLKKEKKQIVQQKFNQIKQKLKEMGYDSLQQAQNKDQKDNNSKFNTLEAFKDAPVDFEYEVGMVNACIDVPYLPLPEAQESLFVTKPIDNYEPYKQDEKTGYFEANPNVHIKKKFTGEPKNHSEIREISKQLNGEELQKIFAGPVEIDFKNVYVNSEVVKTFKVRNDLRTSISVKLETNKTELKKTYQKTQIIPSGQVAGFEIVLNSKNIGAFRTNVRYTINDKHKFEIQIFANIELVKLELSKNLLRMSFSDDNIEMDTKEIIQLTNNGNATGTFNWFTNNSKNFLIKPMQGQVQAGSFIPLQVTYKPSTLTSGSYNAISMNNIVLPQNTNNTTNTVNNGSGGTQNITRTEEEKLILRVVDGMEQQLKCIGTFIEQKCVLKQSSVDLQEISVAKVIQTSFQIKNNSRQPAVYFIDQSKLPKGLEILNFKGKIGCDESKVINIKFCSFVPCEVKYDIYIQIRGGKTLKLPFQVTVIIPNVQIEEPVFNFGNITTLGNPGVLPFTLKNYTDIPVELIIDIRNKGDDSEESEGIDCLKINTLDEEGDESILHSIHEDLNQSFEQNLNTNQQQNQQLLKQNLEDLDDDQSAAECQEKEENEEENHDQKSRYFSLCLKGQQQLNFQLKFSPKNFKPYKFIFPIQIKNYGTIESIKRFIICKGLKPKFLIDPQIVDFGKKIITSIDKQTCSIKSLSFSNPDKNRVKWRIDPTVLSQKIFEIRPESGEVGPGEQKIPLFIDDPEIKTNSSYVDIILKGEGAFPKLLFDRKEVIMPVVPLNIYSRCAFKIINSGYDNLNLKYKLVDEPPKGVNINIEFPEGKNLGIAKTRLKVNVSFISKKSISFSTKVEFQDDQDRIYEIIISGTADNCLFTNFTYMQRCPGEFKFNLEHNKSPLTLLEYDINDNIDSFPNSIIEQHGAFKANIEAHTKRAVKVERLYKQYDDIIKILKQDGALLNHIRPEYLLVYTDYLFYMKNLPNQNKQLIAPSALKLSSQIFQYISIDAWTHMIYQILKVYYLQRINPKMYKSIQGIPPEKISIPEYIDGSNFISQSEALLIHWFETHHEIINPIQIRRIRNFDEDFQDGSVFASAIQSHIGENSYQLFKKFKQSCGSEQEIIYNAEKLILALNNIGMKTHLVVKDFQRPQMQEMLIIGLQLFNALPHYIPKEQVVIFQCVLGQEVIKTITLTNKTKKQVSYWVNLEQQDNDFSLENEDNFVIEPDGVVNFKIKFVSRISESVSARIRFTNKKESNVCAAALVFELKSQIIGRNSDEIWKMTSNLYEPQEKLLSITNKFTKSEKAEFQITIIQEKFKQNDSKKKKNQTKKDQNESHMTQLLPAENNDIFTTFFTTKTTIKIGKLQTVILPVTFLPLQMETQKCYIIFRDPLVGEFQHEIIGTVEMPNIQTDTIKFPLTNMKTLYVDENAVQELEIPFQNESQIRARKQVQAFYMEKNREKLMKQNQNYCNIADKQTYLAMEKLQFPGGSPDLIQFEVEIIPSASFVTCGNQFSLYNPNKLIKKTNDQQFTSNKLALNFLFRQPVKEYKFLLVLKNAQKTDIRRYKCEVNVNPRPIKAFIEFKVPARLSVSQEIPLVNSTEREWNLKVGFNEENQGKNAQLFQIPPIKEFVVKKKSTGIFLVTFSPKWICQAFSKLTFFNPNTNDFIEYELKGIGEEPVAEEHIIINCKAKQKTKKEIVIKNPYTDREVTYKVETDLINTSGPSTINIKPGKTTQYAFTIHPVLSGQFTGSITFYENEQNYLWYTVLLNTEIPKCEKIIDLTTFIRQAVTFDIEIYNNLPQQAIFDVVINGDTLFGNQYLQIEAKQTAKYSLLYQPNIVGRSKGSIAFINENLGEIWYELSLNCEEQPPQRLNLLKSELGKFSKHQIFLENHTQQEIQATYTISNVTNFQISPENIVLKPLQENMIEIIYMPSNLEIIESAEIIISTKNIGKWQYLVFGQGIPPTKFEPLLVSIGINKYFSSTVHFKNPFKDTINVNVSLEAKDESQNVFKLIQKTKKNQKQLTVAGMNIAQIPFSFIPREINTYECEIIVSMNEKIEWRFPIIGITENVINQVIHHFKTQCRESCEEELKITLPSVIYKQMLFYFILFQKQINQQVNQSDIFDYELDGIPPEQNKLVRQSVFIKTYKNSISSPDDHLIFNCKFSPLKPFKETIEFNIIRQLGGKWKFKLLFEAIEPKEDDTIYISSELQKTTSVQFKLTNKSKTFTPFKAYFTPSSDSEFTVRPKEGELESYGREGTNFVITYTPIEYGKQSNGKLIIETEEMIWSYIVKGNLPKYFPPVADASIIDNKIGNEILQKSLYNNAINQSKNFMAENINKAKNMSPVKTQQLKNQLSQQIRDKKY</sequence>
<evidence type="ECO:0000256" key="4">
    <source>
        <dbReference type="ARBA" id="ARBA00023069"/>
    </source>
</evidence>
<evidence type="ECO:0000259" key="7">
    <source>
        <dbReference type="PROSITE" id="PS50021"/>
    </source>
</evidence>
<dbReference type="PANTHER" id="PTHR45912:SF3">
    <property type="entry name" value="CILIA- AND FLAGELLA-ASSOCIATED PROTEIN 47"/>
    <property type="match status" value="1"/>
</dbReference>
<keyword evidence="5" id="KW-0966">Cell projection</keyword>
<evidence type="ECO:0000256" key="2">
    <source>
        <dbReference type="ARBA" id="ARBA00004496"/>
    </source>
</evidence>
<protein>
    <recommendedName>
        <fullName evidence="7">Calponin-homology (CH) domain-containing protein</fullName>
    </recommendedName>
</protein>
<dbReference type="GeneID" id="14903682"/>
<evidence type="ECO:0000313" key="9">
    <source>
        <dbReference type="Proteomes" id="UP000008983"/>
    </source>
</evidence>
<gene>
    <name evidence="8" type="ORF">IMG5_193180</name>
</gene>
<dbReference type="InterPro" id="IPR053879">
    <property type="entry name" value="HYDIN_VesB_CFA65-like_Ig"/>
</dbReference>
<keyword evidence="6" id="KW-0175">Coiled coil</keyword>
<dbReference type="GO" id="GO:0060271">
    <property type="term" value="P:cilium assembly"/>
    <property type="evidence" value="ECO:0007669"/>
    <property type="project" value="TreeGrafter"/>
</dbReference>
<dbReference type="Pfam" id="PF22544">
    <property type="entry name" value="HYDIN_VesB_CFA65-like_Ig"/>
    <property type="match status" value="1"/>
</dbReference>
<name>G0R4J1_ICHMU</name>
<organism evidence="8 9">
    <name type="scientific">Ichthyophthirius multifiliis</name>
    <name type="common">White spot disease agent</name>
    <name type="synonym">Ich</name>
    <dbReference type="NCBI Taxonomy" id="5932"/>
    <lineage>
        <taxon>Eukaryota</taxon>
        <taxon>Sar</taxon>
        <taxon>Alveolata</taxon>
        <taxon>Ciliophora</taxon>
        <taxon>Intramacronucleata</taxon>
        <taxon>Oligohymenophorea</taxon>
        <taxon>Hymenostomatida</taxon>
        <taxon>Ophryoglenina</taxon>
        <taxon>Ichthyophthirius</taxon>
    </lineage>
</organism>
<dbReference type="eggNOG" id="ENOG502QQ4Q">
    <property type="taxonomic scope" value="Eukaryota"/>
</dbReference>
<evidence type="ECO:0000256" key="3">
    <source>
        <dbReference type="ARBA" id="ARBA00022490"/>
    </source>
</evidence>
<comment type="subcellular location">
    <subcellularLocation>
        <location evidence="1">Cell projection</location>
        <location evidence="1">Cilium</location>
    </subcellularLocation>
    <subcellularLocation>
        <location evidence="2">Cytoplasm</location>
    </subcellularLocation>
</comment>
<dbReference type="EMBL" id="GL984348">
    <property type="protein sequence ID" value="EGR27619.1"/>
    <property type="molecule type" value="Genomic_DNA"/>
</dbReference>
<dbReference type="STRING" id="857967.G0R4J1"/>
<dbReference type="Pfam" id="PF24529">
    <property type="entry name" value="CFAP47"/>
    <property type="match status" value="1"/>
</dbReference>
<dbReference type="InParanoid" id="G0R4J1"/>
<feature type="coiled-coil region" evidence="6">
    <location>
        <begin position="1042"/>
        <end position="1084"/>
    </location>
</feature>
<dbReference type="RefSeq" id="XP_004025071.1">
    <property type="nucleotide sequence ID" value="XM_004025022.1"/>
</dbReference>
<evidence type="ECO:0000256" key="6">
    <source>
        <dbReference type="SAM" id="Coils"/>
    </source>
</evidence>
<keyword evidence="4" id="KW-0969">Cilium</keyword>
<dbReference type="GO" id="GO:0005737">
    <property type="term" value="C:cytoplasm"/>
    <property type="evidence" value="ECO:0007669"/>
    <property type="project" value="UniProtKB-SubCell"/>
</dbReference>
<dbReference type="PANTHER" id="PTHR45912">
    <property type="entry name" value="CILIA- AND FLAGELLA-ASSOCIATED PROTEIN 47"/>
    <property type="match status" value="1"/>
</dbReference>
<dbReference type="InterPro" id="IPR056343">
    <property type="entry name" value="CFAP47_dom"/>
</dbReference>
<evidence type="ECO:0000313" key="8">
    <source>
        <dbReference type="EMBL" id="EGR27619.1"/>
    </source>
</evidence>
<dbReference type="Gene3D" id="1.10.418.10">
    <property type="entry name" value="Calponin-like domain"/>
    <property type="match status" value="1"/>
</dbReference>
<dbReference type="InterPro" id="IPR001715">
    <property type="entry name" value="CH_dom"/>
</dbReference>
<dbReference type="InterPro" id="IPR036872">
    <property type="entry name" value="CH_dom_sf"/>
</dbReference>
<dbReference type="SUPFAM" id="SSF47576">
    <property type="entry name" value="Calponin-homology domain, CH-domain"/>
    <property type="match status" value="1"/>
</dbReference>
<evidence type="ECO:0000256" key="5">
    <source>
        <dbReference type="ARBA" id="ARBA00023273"/>
    </source>
</evidence>
<dbReference type="GO" id="GO:0005929">
    <property type="term" value="C:cilium"/>
    <property type="evidence" value="ECO:0007669"/>
    <property type="project" value="UniProtKB-SubCell"/>
</dbReference>
<dbReference type="InterPro" id="IPR008962">
    <property type="entry name" value="PapD-like_sf"/>
</dbReference>
<dbReference type="Gene3D" id="2.60.40.10">
    <property type="entry name" value="Immunoglobulins"/>
    <property type="match status" value="6"/>
</dbReference>
<proteinExistence type="predicted"/>
<feature type="coiled-coil region" evidence="6">
    <location>
        <begin position="452"/>
        <end position="497"/>
    </location>
</feature>
<keyword evidence="3" id="KW-0963">Cytoplasm</keyword>
<accession>G0R4J1</accession>
<dbReference type="InterPro" id="IPR058952">
    <property type="entry name" value="Ig_CFAP47"/>
</dbReference>
<dbReference type="Proteomes" id="UP000008983">
    <property type="component" value="Unassembled WGS sequence"/>
</dbReference>
<dbReference type="SUPFAM" id="SSF49354">
    <property type="entry name" value="PapD-like"/>
    <property type="match status" value="1"/>
</dbReference>
<dbReference type="Pfam" id="PF26579">
    <property type="entry name" value="Ig_CFAP47"/>
    <property type="match status" value="1"/>
</dbReference>
<dbReference type="InterPro" id="IPR013783">
    <property type="entry name" value="Ig-like_fold"/>
</dbReference>
<feature type="domain" description="Calponin-homology (CH)" evidence="7">
    <location>
        <begin position="1528"/>
        <end position="1640"/>
    </location>
</feature>